<keyword evidence="2" id="KW-0472">Membrane</keyword>
<feature type="region of interest" description="Disordered" evidence="1">
    <location>
        <begin position="1"/>
        <end position="43"/>
    </location>
</feature>
<feature type="compositionally biased region" description="Polar residues" evidence="1">
    <location>
        <begin position="1"/>
        <end position="18"/>
    </location>
</feature>
<protein>
    <recommendedName>
        <fullName evidence="5">BZIP domain-containing protein</fullName>
    </recommendedName>
</protein>
<accession>A0AAX4K4B8</accession>
<feature type="compositionally biased region" description="Basic and acidic residues" evidence="1">
    <location>
        <begin position="26"/>
        <end position="39"/>
    </location>
</feature>
<dbReference type="EMBL" id="CP144106">
    <property type="protein sequence ID" value="WWC91605.1"/>
    <property type="molecule type" value="Genomic_DNA"/>
</dbReference>
<evidence type="ECO:0000256" key="1">
    <source>
        <dbReference type="SAM" id="MobiDB-lite"/>
    </source>
</evidence>
<evidence type="ECO:0000313" key="3">
    <source>
        <dbReference type="EMBL" id="WWC91605.1"/>
    </source>
</evidence>
<proteinExistence type="predicted"/>
<dbReference type="Proteomes" id="UP001355207">
    <property type="component" value="Chromosome 9"/>
</dbReference>
<feature type="compositionally biased region" description="Basic and acidic residues" evidence="1">
    <location>
        <begin position="155"/>
        <end position="165"/>
    </location>
</feature>
<reference evidence="3 4" key="1">
    <citation type="submission" date="2024-01" db="EMBL/GenBank/DDBJ databases">
        <title>Comparative genomics of Cryptococcus and Kwoniella reveals pathogenesis evolution and contrasting modes of karyotype evolution via chromosome fusion or intercentromeric recombination.</title>
        <authorList>
            <person name="Coelho M.A."/>
            <person name="David-Palma M."/>
            <person name="Shea T."/>
            <person name="Bowers K."/>
            <person name="McGinley-Smith S."/>
            <person name="Mohammad A.W."/>
            <person name="Gnirke A."/>
            <person name="Yurkov A.M."/>
            <person name="Nowrousian M."/>
            <person name="Sun S."/>
            <person name="Cuomo C.A."/>
            <person name="Heitman J."/>
        </authorList>
    </citation>
    <scope>NUCLEOTIDE SEQUENCE [LARGE SCALE GENOMIC DNA]</scope>
    <source>
        <strain evidence="3 4">CBS 6074</strain>
    </source>
</reference>
<gene>
    <name evidence="3" type="ORF">L201_006551</name>
</gene>
<feature type="transmembrane region" description="Helical" evidence="2">
    <location>
        <begin position="59"/>
        <end position="79"/>
    </location>
</feature>
<evidence type="ECO:0008006" key="5">
    <source>
        <dbReference type="Google" id="ProtNLM"/>
    </source>
</evidence>
<keyword evidence="2" id="KW-0812">Transmembrane</keyword>
<dbReference type="RefSeq" id="XP_066078367.1">
    <property type="nucleotide sequence ID" value="XM_066222270.1"/>
</dbReference>
<feature type="region of interest" description="Disordered" evidence="1">
    <location>
        <begin position="146"/>
        <end position="173"/>
    </location>
</feature>
<keyword evidence="2" id="KW-1133">Transmembrane helix</keyword>
<sequence>MASYQPIPNSDINDTSRTPRFPPSHTDNEEYEPQHETDPSFRPLRRSVQEEFNRPPPIWWKRVLLVIALIFMAWLSIWLGKKGMEESNKPTIIYASRYSDEHKYRPAASPVITEYLSGNRIRLRGASIGGVGISEDEIPLTQKQLESRDKKRREQAKNKAREKMGLRVKKRKSTKEIKKENEWKVKELQQKIKAGRQL</sequence>
<evidence type="ECO:0000313" key="4">
    <source>
        <dbReference type="Proteomes" id="UP001355207"/>
    </source>
</evidence>
<keyword evidence="4" id="KW-1185">Reference proteome</keyword>
<evidence type="ECO:0000256" key="2">
    <source>
        <dbReference type="SAM" id="Phobius"/>
    </source>
</evidence>
<dbReference type="GeneID" id="91097220"/>
<dbReference type="AlphaFoldDB" id="A0AAX4K4B8"/>
<organism evidence="3 4">
    <name type="scientific">Kwoniella dendrophila CBS 6074</name>
    <dbReference type="NCBI Taxonomy" id="1295534"/>
    <lineage>
        <taxon>Eukaryota</taxon>
        <taxon>Fungi</taxon>
        <taxon>Dikarya</taxon>
        <taxon>Basidiomycota</taxon>
        <taxon>Agaricomycotina</taxon>
        <taxon>Tremellomycetes</taxon>
        <taxon>Tremellales</taxon>
        <taxon>Cryptococcaceae</taxon>
        <taxon>Kwoniella</taxon>
    </lineage>
</organism>
<name>A0AAX4K4B8_9TREE</name>